<evidence type="ECO:0000256" key="3">
    <source>
        <dbReference type="ARBA" id="ARBA00022692"/>
    </source>
</evidence>
<dbReference type="Proteomes" id="UP000295633">
    <property type="component" value="Unassembled WGS sequence"/>
</dbReference>
<dbReference type="RefSeq" id="WP_091356199.1">
    <property type="nucleotide sequence ID" value="NZ_SMZX01000003.1"/>
</dbReference>
<proteinExistence type="predicted"/>
<keyword evidence="5 6" id="KW-0472">Membrane</keyword>
<feature type="transmembrane region" description="Helical" evidence="6">
    <location>
        <begin position="46"/>
        <end position="67"/>
    </location>
</feature>
<dbReference type="Pfam" id="PF13396">
    <property type="entry name" value="PLDc_N"/>
    <property type="match status" value="1"/>
</dbReference>
<dbReference type="AlphaFoldDB" id="A0A4R5YBU0"/>
<keyword evidence="4 6" id="KW-1133">Transmembrane helix</keyword>
<keyword evidence="2" id="KW-1003">Cell membrane</keyword>
<evidence type="ECO:0000313" key="9">
    <source>
        <dbReference type="Proteomes" id="UP000295633"/>
    </source>
</evidence>
<accession>A0A4R5YBU0</accession>
<gene>
    <name evidence="8" type="ORF">E2R54_14400</name>
</gene>
<comment type="caution">
    <text evidence="8">The sequence shown here is derived from an EMBL/GenBank/DDBJ whole genome shotgun (WGS) entry which is preliminary data.</text>
</comment>
<dbReference type="EMBL" id="SMZX01000003">
    <property type="protein sequence ID" value="TDL42164.1"/>
    <property type="molecule type" value="Genomic_DNA"/>
</dbReference>
<keyword evidence="3 6" id="KW-0812">Transmembrane</keyword>
<evidence type="ECO:0000256" key="6">
    <source>
        <dbReference type="SAM" id="Phobius"/>
    </source>
</evidence>
<evidence type="ECO:0000256" key="5">
    <source>
        <dbReference type="ARBA" id="ARBA00023136"/>
    </source>
</evidence>
<name>A0A4R5YBU0_9MICO</name>
<sequence length="78" mass="8258">MDTVNPLLPAGYDIVWSVVALVAAVLAIVALVSLTRSARRLTSTQALVWVLVVLLVPVAGPVAWLAVGRRAGMPRREA</sequence>
<evidence type="ECO:0000256" key="2">
    <source>
        <dbReference type="ARBA" id="ARBA00022475"/>
    </source>
</evidence>
<feature type="domain" description="Cardiolipin synthase N-terminal" evidence="7">
    <location>
        <begin position="25"/>
        <end position="69"/>
    </location>
</feature>
<comment type="subcellular location">
    <subcellularLocation>
        <location evidence="1">Cell membrane</location>
        <topology evidence="1">Multi-pass membrane protein</topology>
    </subcellularLocation>
</comment>
<evidence type="ECO:0000259" key="7">
    <source>
        <dbReference type="Pfam" id="PF13396"/>
    </source>
</evidence>
<evidence type="ECO:0000256" key="1">
    <source>
        <dbReference type="ARBA" id="ARBA00004651"/>
    </source>
</evidence>
<protein>
    <recommendedName>
        <fullName evidence="7">Cardiolipin synthase N-terminal domain-containing protein</fullName>
    </recommendedName>
</protein>
<feature type="transmembrane region" description="Helical" evidence="6">
    <location>
        <begin position="14"/>
        <end position="34"/>
    </location>
</feature>
<reference evidence="8 9" key="1">
    <citation type="submission" date="2019-03" db="EMBL/GenBank/DDBJ databases">
        <title>Genome Sequencing and Assembly of Various Microbes Isolated from Partially Reclaimed Soil and Acid Mine Drainage (AMD) Site.</title>
        <authorList>
            <person name="Steinbock B."/>
            <person name="Bechtold R."/>
            <person name="Sevigny J.L."/>
            <person name="Thomas D."/>
            <person name="Cuthill L.R."/>
            <person name="Aveiro Johannsen E.J."/>
            <person name="Thomas K."/>
            <person name="Ghosh A."/>
        </authorList>
    </citation>
    <scope>NUCLEOTIDE SEQUENCE [LARGE SCALE GENOMIC DNA]</scope>
    <source>
        <strain evidence="8 9">F-B2</strain>
    </source>
</reference>
<evidence type="ECO:0000256" key="4">
    <source>
        <dbReference type="ARBA" id="ARBA00022989"/>
    </source>
</evidence>
<dbReference type="InterPro" id="IPR027379">
    <property type="entry name" value="CLS_N"/>
</dbReference>
<dbReference type="GO" id="GO:0005886">
    <property type="term" value="C:plasma membrane"/>
    <property type="evidence" value="ECO:0007669"/>
    <property type="project" value="UniProtKB-SubCell"/>
</dbReference>
<organism evidence="8 9">
    <name type="scientific">Microbacterium oleivorans</name>
    <dbReference type="NCBI Taxonomy" id="273677"/>
    <lineage>
        <taxon>Bacteria</taxon>
        <taxon>Bacillati</taxon>
        <taxon>Actinomycetota</taxon>
        <taxon>Actinomycetes</taxon>
        <taxon>Micrococcales</taxon>
        <taxon>Microbacteriaceae</taxon>
        <taxon>Microbacterium</taxon>
    </lineage>
</organism>
<evidence type="ECO:0000313" key="8">
    <source>
        <dbReference type="EMBL" id="TDL42164.1"/>
    </source>
</evidence>